<comment type="caution">
    <text evidence="1">The sequence shown here is derived from an EMBL/GenBank/DDBJ whole genome shotgun (WGS) entry which is preliminary data.</text>
</comment>
<evidence type="ECO:0000313" key="2">
    <source>
        <dbReference type="Proteomes" id="UP000243975"/>
    </source>
</evidence>
<sequence length="68" mass="7635">MYASPALSTSSKPFLITTFCIQYNLIKAPTSESGSITNQLCLSLTLNYEEEQVKREDSTKEQPSQMQI</sequence>
<reference evidence="1 2" key="1">
    <citation type="journal article" date="2016" name="Sci. Rep.">
        <title>The genome sequence of the outbreeding globe artichoke constructed de novo incorporating a phase-aware low-pass sequencing strategy of F1 progeny.</title>
        <authorList>
            <person name="Scaglione D."/>
            <person name="Reyes-Chin-Wo S."/>
            <person name="Acquadro A."/>
            <person name="Froenicke L."/>
            <person name="Portis E."/>
            <person name="Beitel C."/>
            <person name="Tirone M."/>
            <person name="Mauro R."/>
            <person name="Lo Monaco A."/>
            <person name="Mauromicale G."/>
            <person name="Faccioli P."/>
            <person name="Cattivelli L."/>
            <person name="Rieseberg L."/>
            <person name="Michelmore R."/>
            <person name="Lanteri S."/>
        </authorList>
    </citation>
    <scope>NUCLEOTIDE SEQUENCE [LARGE SCALE GENOMIC DNA]</scope>
    <source>
        <strain evidence="1">2C</strain>
    </source>
</reference>
<proteinExistence type="predicted"/>
<protein>
    <submittedName>
        <fullName evidence="1">Uncharacterized protein</fullName>
    </submittedName>
</protein>
<keyword evidence="2" id="KW-1185">Reference proteome</keyword>
<gene>
    <name evidence="1" type="ORF">Ccrd_026407</name>
</gene>
<name>A0A103QB30_CYNCS</name>
<accession>A0A103QB30</accession>
<organism evidence="1 2">
    <name type="scientific">Cynara cardunculus var. scolymus</name>
    <name type="common">Globe artichoke</name>
    <name type="synonym">Cynara scolymus</name>
    <dbReference type="NCBI Taxonomy" id="59895"/>
    <lineage>
        <taxon>Eukaryota</taxon>
        <taxon>Viridiplantae</taxon>
        <taxon>Streptophyta</taxon>
        <taxon>Embryophyta</taxon>
        <taxon>Tracheophyta</taxon>
        <taxon>Spermatophyta</taxon>
        <taxon>Magnoliopsida</taxon>
        <taxon>eudicotyledons</taxon>
        <taxon>Gunneridae</taxon>
        <taxon>Pentapetalae</taxon>
        <taxon>asterids</taxon>
        <taxon>campanulids</taxon>
        <taxon>Asterales</taxon>
        <taxon>Asteraceae</taxon>
        <taxon>Carduoideae</taxon>
        <taxon>Cardueae</taxon>
        <taxon>Carduinae</taxon>
        <taxon>Cynara</taxon>
    </lineage>
</organism>
<dbReference type="EMBL" id="LEKV01008126">
    <property type="protein sequence ID" value="KVG45952.1"/>
    <property type="molecule type" value="Genomic_DNA"/>
</dbReference>
<dbReference type="AlphaFoldDB" id="A0A103QB30"/>
<evidence type="ECO:0000313" key="1">
    <source>
        <dbReference type="EMBL" id="KVG45952.1"/>
    </source>
</evidence>
<dbReference type="Proteomes" id="UP000243975">
    <property type="component" value="Unassembled WGS sequence"/>
</dbReference>
<dbReference type="Gramene" id="KVG45952">
    <property type="protein sequence ID" value="KVG45952"/>
    <property type="gene ID" value="Ccrd_026407"/>
</dbReference>